<gene>
    <name evidence="1" type="ORF">T265_12083</name>
</gene>
<dbReference type="EMBL" id="KL597435">
    <property type="protein sequence ID" value="KER18955.1"/>
    <property type="molecule type" value="Genomic_DNA"/>
</dbReference>
<dbReference type="AlphaFoldDB" id="A0A074Z6U0"/>
<proteinExistence type="predicted"/>
<dbReference type="RefSeq" id="XP_009177298.1">
    <property type="nucleotide sequence ID" value="XM_009179034.1"/>
</dbReference>
<accession>A0A074Z6U0</accession>
<keyword evidence="2" id="KW-1185">Reference proteome</keyword>
<organism evidence="1 2">
    <name type="scientific">Opisthorchis viverrini</name>
    <name type="common">Southeast Asian liver fluke</name>
    <dbReference type="NCBI Taxonomy" id="6198"/>
    <lineage>
        <taxon>Eukaryota</taxon>
        <taxon>Metazoa</taxon>
        <taxon>Spiralia</taxon>
        <taxon>Lophotrochozoa</taxon>
        <taxon>Platyhelminthes</taxon>
        <taxon>Trematoda</taxon>
        <taxon>Digenea</taxon>
        <taxon>Opisthorchiida</taxon>
        <taxon>Opisthorchiata</taxon>
        <taxon>Opisthorchiidae</taxon>
        <taxon>Opisthorchis</taxon>
    </lineage>
</organism>
<evidence type="ECO:0000313" key="1">
    <source>
        <dbReference type="EMBL" id="KER18955.1"/>
    </source>
</evidence>
<sequence>MQPMMKRSTSGGVLKTSRIQLENEKSRTICASFSSEQMITRRRAAAGHRALELPELNPRKVVVSEQQTRADMKNNKTG</sequence>
<dbReference type="Proteomes" id="UP000054324">
    <property type="component" value="Unassembled WGS sequence"/>
</dbReference>
<dbReference type="GeneID" id="20326251"/>
<name>A0A074Z6U0_OPIVI</name>
<dbReference type="CTD" id="20326251"/>
<reference evidence="1 2" key="1">
    <citation type="submission" date="2013-11" db="EMBL/GenBank/DDBJ databases">
        <title>Opisthorchis viverrini - life in the bile duct.</title>
        <authorList>
            <person name="Young N.D."/>
            <person name="Nagarajan N."/>
            <person name="Lin S.J."/>
            <person name="Korhonen P.K."/>
            <person name="Jex A.R."/>
            <person name="Hall R.S."/>
            <person name="Safavi-Hemami H."/>
            <person name="Kaewkong W."/>
            <person name="Bertrand D."/>
            <person name="Gao S."/>
            <person name="Seet Q."/>
            <person name="Wongkham S."/>
            <person name="Teh B.T."/>
            <person name="Wongkham C."/>
            <person name="Intapan P.M."/>
            <person name="Maleewong W."/>
            <person name="Yang X."/>
            <person name="Hu M."/>
            <person name="Wang Z."/>
            <person name="Hofmann A."/>
            <person name="Sternberg P.W."/>
            <person name="Tan P."/>
            <person name="Wang J."/>
            <person name="Gasser R.B."/>
        </authorList>
    </citation>
    <scope>NUCLEOTIDE SEQUENCE [LARGE SCALE GENOMIC DNA]</scope>
</reference>
<evidence type="ECO:0000313" key="2">
    <source>
        <dbReference type="Proteomes" id="UP000054324"/>
    </source>
</evidence>
<dbReference type="KEGG" id="ovi:T265_12083"/>
<protein>
    <submittedName>
        <fullName evidence="1">Uncharacterized protein</fullName>
    </submittedName>
</protein>